<evidence type="ECO:0000256" key="9">
    <source>
        <dbReference type="SAM" id="Phobius"/>
    </source>
</evidence>
<comment type="caution">
    <text evidence="10">The sequence shown here is derived from an EMBL/GenBank/DDBJ whole genome shotgun (WGS) entry which is preliminary data.</text>
</comment>
<feature type="transmembrane region" description="Helical" evidence="9">
    <location>
        <begin position="153"/>
        <end position="175"/>
    </location>
</feature>
<evidence type="ECO:0000256" key="4">
    <source>
        <dbReference type="ARBA" id="ARBA00022692"/>
    </source>
</evidence>
<reference evidence="10 11" key="1">
    <citation type="submission" date="2019-06" db="EMBL/GenBank/DDBJ databases">
        <title>Wine fermentation using esterase from Monascus purpureus.</title>
        <authorList>
            <person name="Geng C."/>
            <person name="Zhang Y."/>
        </authorList>
    </citation>
    <scope>NUCLEOTIDE SEQUENCE [LARGE SCALE GENOMIC DNA]</scope>
    <source>
        <strain evidence="10">HQ1</strain>
    </source>
</reference>
<feature type="transmembrane region" description="Helical" evidence="9">
    <location>
        <begin position="123"/>
        <end position="147"/>
    </location>
</feature>
<evidence type="ECO:0000256" key="7">
    <source>
        <dbReference type="ARBA" id="ARBA00023136"/>
    </source>
</evidence>
<accession>A0A507QYQ7</accession>
<feature type="transmembrane region" description="Helical" evidence="9">
    <location>
        <begin position="221"/>
        <end position="242"/>
    </location>
</feature>
<keyword evidence="3" id="KW-0337">GPI-anchor biosynthesis</keyword>
<feature type="region of interest" description="Disordered" evidence="8">
    <location>
        <begin position="1"/>
        <end position="32"/>
    </location>
</feature>
<protein>
    <submittedName>
        <fullName evidence="10">Glycosylphosphatidylinositol (GPI) anchor assembly protein</fullName>
    </submittedName>
</protein>
<feature type="compositionally biased region" description="Pro residues" evidence="8">
    <location>
        <begin position="1"/>
        <end position="12"/>
    </location>
</feature>
<dbReference type="EMBL" id="VIFY01000039">
    <property type="protein sequence ID" value="TQB73810.1"/>
    <property type="molecule type" value="Genomic_DNA"/>
</dbReference>
<feature type="region of interest" description="Disordered" evidence="8">
    <location>
        <begin position="88"/>
        <end position="107"/>
    </location>
</feature>
<evidence type="ECO:0000256" key="8">
    <source>
        <dbReference type="SAM" id="MobiDB-lite"/>
    </source>
</evidence>
<evidence type="ECO:0000256" key="5">
    <source>
        <dbReference type="ARBA" id="ARBA00022824"/>
    </source>
</evidence>
<dbReference type="GO" id="GO:0005789">
    <property type="term" value="C:endoplasmic reticulum membrane"/>
    <property type="evidence" value="ECO:0007669"/>
    <property type="project" value="UniProtKB-SubCell"/>
</dbReference>
<organism evidence="10 11">
    <name type="scientific">Monascus purpureus</name>
    <name type="common">Red mold</name>
    <name type="synonym">Monascus anka</name>
    <dbReference type="NCBI Taxonomy" id="5098"/>
    <lineage>
        <taxon>Eukaryota</taxon>
        <taxon>Fungi</taxon>
        <taxon>Dikarya</taxon>
        <taxon>Ascomycota</taxon>
        <taxon>Pezizomycotina</taxon>
        <taxon>Eurotiomycetes</taxon>
        <taxon>Eurotiomycetidae</taxon>
        <taxon>Eurotiales</taxon>
        <taxon>Aspergillaceae</taxon>
        <taxon>Monascus</taxon>
    </lineage>
</organism>
<proteinExistence type="predicted"/>
<gene>
    <name evidence="10" type="primary">GPI11</name>
    <name evidence="10" type="ORF">MPDQ_005457</name>
</gene>
<keyword evidence="7 9" id="KW-0472">Membrane</keyword>
<dbReference type="GO" id="GO:0006506">
    <property type="term" value="P:GPI anchor biosynthetic process"/>
    <property type="evidence" value="ECO:0007669"/>
    <property type="project" value="UniProtKB-UniPathway"/>
</dbReference>
<evidence type="ECO:0000256" key="2">
    <source>
        <dbReference type="ARBA" id="ARBA00004687"/>
    </source>
</evidence>
<keyword evidence="4 9" id="KW-0812">Transmembrane</keyword>
<evidence type="ECO:0000256" key="1">
    <source>
        <dbReference type="ARBA" id="ARBA00004477"/>
    </source>
</evidence>
<keyword evidence="11" id="KW-1185">Reference proteome</keyword>
<keyword evidence="5" id="KW-0256">Endoplasmic reticulum</keyword>
<feature type="transmembrane region" description="Helical" evidence="9">
    <location>
        <begin position="195"/>
        <end position="215"/>
    </location>
</feature>
<feature type="compositionally biased region" description="Low complexity" evidence="8">
    <location>
        <begin position="88"/>
        <end position="98"/>
    </location>
</feature>
<comment type="pathway">
    <text evidence="2">Glycolipid biosynthesis; glycosylphosphatidylinositol-anchor biosynthesis.</text>
</comment>
<keyword evidence="6 9" id="KW-1133">Transmembrane helix</keyword>
<evidence type="ECO:0000313" key="10">
    <source>
        <dbReference type="EMBL" id="TQB73810.1"/>
    </source>
</evidence>
<comment type="subcellular location">
    <subcellularLocation>
        <location evidence="1">Endoplasmic reticulum membrane</location>
        <topology evidence="1">Multi-pass membrane protein</topology>
    </subcellularLocation>
</comment>
<dbReference type="Pfam" id="PF06699">
    <property type="entry name" value="PIG-F"/>
    <property type="match status" value="1"/>
</dbReference>
<dbReference type="AlphaFoldDB" id="A0A507QYQ7"/>
<evidence type="ECO:0000256" key="6">
    <source>
        <dbReference type="ARBA" id="ARBA00022989"/>
    </source>
</evidence>
<dbReference type="UniPathway" id="UPA00196"/>
<sequence length="267" mass="27863">MTSTPPSPPRPAHPASTQPSTQAPAPKPSAPPVNILPSQAAQIYSIAHPVILLSLFSVRFPKLVADPVDALLSDLPLLATLQVATFSGSESGSRDSGSAMGGEGDGEKSLKRSGLVLRAGKPALLSLILTFLLATPVLAVLLVLFGAPLTTHNAHTVLCAAHMAVLSSTALIYVYGVDGATWRGVWGIARPADTVWGAALGSCLGAWLGAIPIPLDWDRPWQAFPITIVTGAYIGYALGSFLGRSSLVYGKRIEFEPEELGVEKKLG</sequence>
<dbReference type="InterPro" id="IPR009580">
    <property type="entry name" value="GPI_biosynthesis_protein_Pig-F"/>
</dbReference>
<evidence type="ECO:0000313" key="11">
    <source>
        <dbReference type="Proteomes" id="UP000319663"/>
    </source>
</evidence>
<dbReference type="STRING" id="5098.A0A507QYQ7"/>
<dbReference type="Proteomes" id="UP000319663">
    <property type="component" value="Unassembled WGS sequence"/>
</dbReference>
<evidence type="ECO:0000256" key="3">
    <source>
        <dbReference type="ARBA" id="ARBA00022502"/>
    </source>
</evidence>
<name>A0A507QYQ7_MONPU</name>